<protein>
    <submittedName>
        <fullName evidence="2">Uncharacterized protein</fullName>
    </submittedName>
</protein>
<keyword evidence="3" id="KW-1185">Reference proteome</keyword>
<feature type="region of interest" description="Disordered" evidence="1">
    <location>
        <begin position="151"/>
        <end position="174"/>
    </location>
</feature>
<sequence length="174" mass="17670">MSVCPGPPGAGAISRLPVEVAGSVVLCALHCERAGPACVGFRAEGAAGCVLLSGLTAGRGGTFVRGCGGLRLAYRAVPPMPRPAAEAECAADGGRMAVPLSSQQRGCVQRVVDAAGAVPGFLPADAEHTDVAYVGLLVHEPTEYRTTDLRGAPVTVPDDAWEPGQPNDGAELRE</sequence>
<evidence type="ECO:0000313" key="2">
    <source>
        <dbReference type="EMBL" id="KAF0306086.1"/>
    </source>
</evidence>
<comment type="caution">
    <text evidence="2">The sequence shown here is derived from an EMBL/GenBank/DDBJ whole genome shotgun (WGS) entry which is preliminary data.</text>
</comment>
<organism evidence="2 3">
    <name type="scientific">Amphibalanus amphitrite</name>
    <name type="common">Striped barnacle</name>
    <name type="synonym">Balanus amphitrite</name>
    <dbReference type="NCBI Taxonomy" id="1232801"/>
    <lineage>
        <taxon>Eukaryota</taxon>
        <taxon>Metazoa</taxon>
        <taxon>Ecdysozoa</taxon>
        <taxon>Arthropoda</taxon>
        <taxon>Crustacea</taxon>
        <taxon>Multicrustacea</taxon>
        <taxon>Cirripedia</taxon>
        <taxon>Thoracica</taxon>
        <taxon>Thoracicalcarea</taxon>
        <taxon>Balanomorpha</taxon>
        <taxon>Balanoidea</taxon>
        <taxon>Balanidae</taxon>
        <taxon>Amphibalaninae</taxon>
        <taxon>Amphibalanus</taxon>
    </lineage>
</organism>
<proteinExistence type="predicted"/>
<dbReference type="EMBL" id="VIIS01000692">
    <property type="protein sequence ID" value="KAF0306086.1"/>
    <property type="molecule type" value="Genomic_DNA"/>
</dbReference>
<name>A0A6A4WFA5_AMPAM</name>
<dbReference type="Proteomes" id="UP000440578">
    <property type="component" value="Unassembled WGS sequence"/>
</dbReference>
<accession>A0A6A4WFA5</accession>
<evidence type="ECO:0000256" key="1">
    <source>
        <dbReference type="SAM" id="MobiDB-lite"/>
    </source>
</evidence>
<reference evidence="2 3" key="1">
    <citation type="submission" date="2019-07" db="EMBL/GenBank/DDBJ databases">
        <title>Draft genome assembly of a fouling barnacle, Amphibalanus amphitrite (Darwin, 1854): The first reference genome for Thecostraca.</title>
        <authorList>
            <person name="Kim W."/>
        </authorList>
    </citation>
    <scope>NUCLEOTIDE SEQUENCE [LARGE SCALE GENOMIC DNA]</scope>
    <source>
        <strain evidence="2">SNU_AA5</strain>
        <tissue evidence="2">Soma without cirri and trophi</tissue>
    </source>
</reference>
<dbReference type="AlphaFoldDB" id="A0A6A4WFA5"/>
<gene>
    <name evidence="2" type="ORF">FJT64_002470</name>
</gene>
<evidence type="ECO:0000313" key="3">
    <source>
        <dbReference type="Proteomes" id="UP000440578"/>
    </source>
</evidence>